<proteinExistence type="inferred from homology"/>
<feature type="transmembrane region" description="Helical" evidence="13">
    <location>
        <begin position="63"/>
        <end position="83"/>
    </location>
</feature>
<evidence type="ECO:0000256" key="9">
    <source>
        <dbReference type="ARBA" id="ARBA00022989"/>
    </source>
</evidence>
<feature type="transmembrane region" description="Helical" evidence="13">
    <location>
        <begin position="413"/>
        <end position="436"/>
    </location>
</feature>
<dbReference type="NCBIfam" id="TIGR00797">
    <property type="entry name" value="matE"/>
    <property type="match status" value="1"/>
</dbReference>
<accession>A0AAE3E876</accession>
<dbReference type="GO" id="GO:0015297">
    <property type="term" value="F:antiporter activity"/>
    <property type="evidence" value="ECO:0007669"/>
    <property type="project" value="UniProtKB-KW"/>
</dbReference>
<keyword evidence="10" id="KW-0406">Ion transport</keyword>
<keyword evidence="8 13" id="KW-0812">Transmembrane</keyword>
<protein>
    <recommendedName>
        <fullName evidence="4">Probable multidrug resistance protein NorM</fullName>
    </recommendedName>
    <alternativeName>
        <fullName evidence="12">Multidrug-efflux transporter</fullName>
    </alternativeName>
</protein>
<keyword evidence="9 13" id="KW-1133">Transmembrane helix</keyword>
<gene>
    <name evidence="14" type="ORF">LKD48_15975</name>
</gene>
<feature type="transmembrane region" description="Helical" evidence="13">
    <location>
        <begin position="136"/>
        <end position="156"/>
    </location>
</feature>
<evidence type="ECO:0000256" key="2">
    <source>
        <dbReference type="ARBA" id="ARBA00004651"/>
    </source>
</evidence>
<reference evidence="14 15" key="1">
    <citation type="submission" date="2021-10" db="EMBL/GenBank/DDBJ databases">
        <title>Anaerobic single-cell dispensing facilitates the cultivation of human gut bacteria.</title>
        <authorList>
            <person name="Afrizal A."/>
        </authorList>
    </citation>
    <scope>NUCLEOTIDE SEQUENCE [LARGE SCALE GENOMIC DNA]</scope>
    <source>
        <strain evidence="14 15">CLA-AA-H224</strain>
    </source>
</reference>
<name>A0AAE3E876_9FIRM</name>
<comment type="caution">
    <text evidence="14">The sequence shown here is derived from an EMBL/GenBank/DDBJ whole genome shotgun (WGS) entry which is preliminary data.</text>
</comment>
<dbReference type="GO" id="GO:0006811">
    <property type="term" value="P:monoatomic ion transport"/>
    <property type="evidence" value="ECO:0007669"/>
    <property type="project" value="UniProtKB-KW"/>
</dbReference>
<feature type="transmembrane region" description="Helical" evidence="13">
    <location>
        <begin position="95"/>
        <end position="116"/>
    </location>
</feature>
<keyword evidence="5" id="KW-0813">Transport</keyword>
<comment type="subcellular location">
    <subcellularLocation>
        <location evidence="2">Cell membrane</location>
        <topology evidence="2">Multi-pass membrane protein</topology>
    </subcellularLocation>
</comment>
<evidence type="ECO:0000256" key="3">
    <source>
        <dbReference type="ARBA" id="ARBA00010199"/>
    </source>
</evidence>
<evidence type="ECO:0000313" key="15">
    <source>
        <dbReference type="Proteomes" id="UP001198200"/>
    </source>
</evidence>
<dbReference type="GO" id="GO:0005886">
    <property type="term" value="C:plasma membrane"/>
    <property type="evidence" value="ECO:0007669"/>
    <property type="project" value="UniProtKB-SubCell"/>
</dbReference>
<feature type="transmembrane region" description="Helical" evidence="13">
    <location>
        <begin position="357"/>
        <end position="375"/>
    </location>
</feature>
<dbReference type="InterPro" id="IPR002528">
    <property type="entry name" value="MATE_fam"/>
</dbReference>
<keyword evidence="15" id="KW-1185">Reference proteome</keyword>
<evidence type="ECO:0000256" key="6">
    <source>
        <dbReference type="ARBA" id="ARBA00022449"/>
    </source>
</evidence>
<dbReference type="RefSeq" id="WP_308732591.1">
    <property type="nucleotide sequence ID" value="NZ_JAJEQN010000072.1"/>
</dbReference>
<dbReference type="EMBL" id="JAJEQN010000072">
    <property type="protein sequence ID" value="MCC2223097.1"/>
    <property type="molecule type" value="Genomic_DNA"/>
</dbReference>
<sequence>MKTTTKDLTKGTIWKQLIVFAIPLIGGNLFQLTYNMVDSIVVGQFAGQDALAAVGTSDPVMNLLILGVTGLCIGASVIMSNCFGAGKTEELKHEVGMTLLLVMGLSAIILLGGLIASEGILKLMQTPTDILPLAESYLHIIFIGMPFTCLYNIYAASLRSVGDAKTPVYFLVLSSVLNGALDVLFVAGLHMGVAGAGLATVIAEAVSAVLCVVYVYVRVPILHLKKEHFQLDKRLIWMTVQYGGMSSLQQCSQPLGKLLIQGAINTLGVGAMAAFNAVGKIEDFALVPGRSISNAMMTFTAQNDGAKKPKRVKDGFRSGIMLEICYAVFICAVLLVFDNQLIGLFGDSKQMLSEGGKYFAVMAFFYWLPGVTNAHQGFLRGVGKMKMTLYGTLTQITFRVIFTFLLVPRIGLVGVGFACVAGWIAMLGWQAPYCIYIRKKMMTERKEKL</sequence>
<dbReference type="Pfam" id="PF01554">
    <property type="entry name" value="MatE"/>
    <property type="match status" value="2"/>
</dbReference>
<comment type="function">
    <text evidence="1">Multidrug efflux pump.</text>
</comment>
<dbReference type="GO" id="GO:0042910">
    <property type="term" value="F:xenobiotic transmembrane transporter activity"/>
    <property type="evidence" value="ECO:0007669"/>
    <property type="project" value="InterPro"/>
</dbReference>
<dbReference type="Proteomes" id="UP001198200">
    <property type="component" value="Unassembled WGS sequence"/>
</dbReference>
<evidence type="ECO:0000256" key="12">
    <source>
        <dbReference type="ARBA" id="ARBA00031636"/>
    </source>
</evidence>
<keyword evidence="7" id="KW-1003">Cell membrane</keyword>
<evidence type="ECO:0000256" key="11">
    <source>
        <dbReference type="ARBA" id="ARBA00023136"/>
    </source>
</evidence>
<dbReference type="InterPro" id="IPR048279">
    <property type="entry name" value="MdtK-like"/>
</dbReference>
<evidence type="ECO:0000256" key="4">
    <source>
        <dbReference type="ARBA" id="ARBA00020268"/>
    </source>
</evidence>
<dbReference type="AlphaFoldDB" id="A0AAE3E876"/>
<keyword evidence="6" id="KW-0050">Antiport</keyword>
<feature type="transmembrane region" description="Helical" evidence="13">
    <location>
        <begin position="320"/>
        <end position="337"/>
    </location>
</feature>
<feature type="transmembrane region" description="Helical" evidence="13">
    <location>
        <begin position="193"/>
        <end position="217"/>
    </location>
</feature>
<feature type="transmembrane region" description="Helical" evidence="13">
    <location>
        <begin position="12"/>
        <end position="30"/>
    </location>
</feature>
<evidence type="ECO:0000256" key="10">
    <source>
        <dbReference type="ARBA" id="ARBA00023065"/>
    </source>
</evidence>
<feature type="transmembrane region" description="Helical" evidence="13">
    <location>
        <begin position="168"/>
        <end position="187"/>
    </location>
</feature>
<dbReference type="PIRSF" id="PIRSF006603">
    <property type="entry name" value="DinF"/>
    <property type="match status" value="1"/>
</dbReference>
<keyword evidence="11 13" id="KW-0472">Membrane</keyword>
<evidence type="ECO:0000256" key="8">
    <source>
        <dbReference type="ARBA" id="ARBA00022692"/>
    </source>
</evidence>
<feature type="transmembrane region" description="Helical" evidence="13">
    <location>
        <begin position="387"/>
        <end position="407"/>
    </location>
</feature>
<dbReference type="PANTHER" id="PTHR43298:SF2">
    <property type="entry name" value="FMN_FAD EXPORTER YEEO-RELATED"/>
    <property type="match status" value="1"/>
</dbReference>
<dbReference type="CDD" id="cd13138">
    <property type="entry name" value="MATE_yoeA_like"/>
    <property type="match status" value="1"/>
</dbReference>
<dbReference type="InterPro" id="IPR050222">
    <property type="entry name" value="MATE_MdtK"/>
</dbReference>
<evidence type="ECO:0000256" key="7">
    <source>
        <dbReference type="ARBA" id="ARBA00022475"/>
    </source>
</evidence>
<comment type="similarity">
    <text evidence="3">Belongs to the multi antimicrobial extrusion (MATE) (TC 2.A.66.1) family.</text>
</comment>
<evidence type="ECO:0000256" key="5">
    <source>
        <dbReference type="ARBA" id="ARBA00022448"/>
    </source>
</evidence>
<dbReference type="PANTHER" id="PTHR43298">
    <property type="entry name" value="MULTIDRUG RESISTANCE PROTEIN NORM-RELATED"/>
    <property type="match status" value="1"/>
</dbReference>
<evidence type="ECO:0000313" key="14">
    <source>
        <dbReference type="EMBL" id="MCC2223097.1"/>
    </source>
</evidence>
<organism evidence="14 15">
    <name type="scientific">Anthropogastromicrobium aceti</name>
    <dbReference type="NCBI Taxonomy" id="2981768"/>
    <lineage>
        <taxon>Bacteria</taxon>
        <taxon>Bacillati</taxon>
        <taxon>Bacillota</taxon>
        <taxon>Clostridia</taxon>
        <taxon>Lachnospirales</taxon>
        <taxon>Lachnospiraceae</taxon>
        <taxon>Anthropogastromicrobium</taxon>
    </lineage>
</organism>
<evidence type="ECO:0000256" key="13">
    <source>
        <dbReference type="SAM" id="Phobius"/>
    </source>
</evidence>
<evidence type="ECO:0000256" key="1">
    <source>
        <dbReference type="ARBA" id="ARBA00003408"/>
    </source>
</evidence>